<accession>A0A8B7PJV4</accession>
<protein>
    <submittedName>
        <fullName evidence="3">Uncharacterized protein LOC108681876</fullName>
    </submittedName>
</protein>
<evidence type="ECO:0000256" key="1">
    <source>
        <dbReference type="SAM" id="MobiDB-lite"/>
    </source>
</evidence>
<gene>
    <name evidence="3" type="primary">LOC108681876</name>
</gene>
<feature type="region of interest" description="Disordered" evidence="1">
    <location>
        <begin position="64"/>
        <end position="91"/>
    </location>
</feature>
<dbReference type="Proteomes" id="UP000694843">
    <property type="component" value="Unplaced"/>
</dbReference>
<sequence length="288" mass="32345">MSSGEERVAALLSVITDSGVEVEKLSKLKGYRKLMRLNHTHKTATSSLNKDKCGVNDIIENNKKRNVNSKHDNKSQKCKQDAGANLTDSESETEGTNARYCELSCGAHDTSCRSRPVLTWMTGCCVALIFLFIHQHELLTHHGFSRFWLSWENVALHAEVCTIELPDRFQDIFRPVVDCAMCRNVTHVDKVARLSPQLFEQRSTTSASGPGKRKFVAVKPGRWSLRLSVTSSARHSALLYILATSSCWMMEESSVRLEVSSVRLEESSVQLAESGVWLEESRLSVHLY</sequence>
<dbReference type="AlphaFoldDB" id="A0A8B7PJV4"/>
<name>A0A8B7PJV4_HYAAZ</name>
<keyword evidence="2" id="KW-1185">Reference proteome</keyword>
<evidence type="ECO:0000313" key="3">
    <source>
        <dbReference type="RefSeq" id="XP_018026439.1"/>
    </source>
</evidence>
<feature type="compositionally biased region" description="Basic and acidic residues" evidence="1">
    <location>
        <begin position="69"/>
        <end position="80"/>
    </location>
</feature>
<evidence type="ECO:0000313" key="2">
    <source>
        <dbReference type="Proteomes" id="UP000694843"/>
    </source>
</evidence>
<dbReference type="OrthoDB" id="10063099at2759"/>
<reference evidence="3" key="1">
    <citation type="submission" date="2025-08" db="UniProtKB">
        <authorList>
            <consortium name="RefSeq"/>
        </authorList>
    </citation>
    <scope>IDENTIFICATION</scope>
    <source>
        <tissue evidence="3">Whole organism</tissue>
    </source>
</reference>
<organism evidence="2 3">
    <name type="scientific">Hyalella azteca</name>
    <name type="common">Amphipod</name>
    <dbReference type="NCBI Taxonomy" id="294128"/>
    <lineage>
        <taxon>Eukaryota</taxon>
        <taxon>Metazoa</taxon>
        <taxon>Ecdysozoa</taxon>
        <taxon>Arthropoda</taxon>
        <taxon>Crustacea</taxon>
        <taxon>Multicrustacea</taxon>
        <taxon>Malacostraca</taxon>
        <taxon>Eumalacostraca</taxon>
        <taxon>Peracarida</taxon>
        <taxon>Amphipoda</taxon>
        <taxon>Senticaudata</taxon>
        <taxon>Talitrida</taxon>
        <taxon>Talitroidea</taxon>
        <taxon>Hyalellidae</taxon>
        <taxon>Hyalella</taxon>
    </lineage>
</organism>
<dbReference type="GeneID" id="108681876"/>
<dbReference type="KEGG" id="hazt:108681876"/>
<dbReference type="RefSeq" id="XP_018026439.1">
    <property type="nucleotide sequence ID" value="XM_018170950.2"/>
</dbReference>
<proteinExistence type="predicted"/>